<evidence type="ECO:0008006" key="4">
    <source>
        <dbReference type="Google" id="ProtNLM"/>
    </source>
</evidence>
<evidence type="ECO:0000313" key="3">
    <source>
        <dbReference type="Proteomes" id="UP000295129"/>
    </source>
</evidence>
<keyword evidence="1" id="KW-0472">Membrane</keyword>
<organism evidence="2 3">
    <name type="scientific">Azoarcus indigens</name>
    <dbReference type="NCBI Taxonomy" id="29545"/>
    <lineage>
        <taxon>Bacteria</taxon>
        <taxon>Pseudomonadati</taxon>
        <taxon>Pseudomonadota</taxon>
        <taxon>Betaproteobacteria</taxon>
        <taxon>Rhodocyclales</taxon>
        <taxon>Zoogloeaceae</taxon>
        <taxon>Azoarcus</taxon>
    </lineage>
</organism>
<accession>A0A4R6EHF7</accession>
<dbReference type="AlphaFoldDB" id="A0A4R6EHF7"/>
<keyword evidence="1" id="KW-1133">Transmembrane helix</keyword>
<feature type="transmembrane region" description="Helical" evidence="1">
    <location>
        <begin position="219"/>
        <end position="241"/>
    </location>
</feature>
<dbReference type="Proteomes" id="UP000295129">
    <property type="component" value="Unassembled WGS sequence"/>
</dbReference>
<dbReference type="EMBL" id="SNVV01000001">
    <property type="protein sequence ID" value="TDN56857.1"/>
    <property type="molecule type" value="Genomic_DNA"/>
</dbReference>
<reference evidence="2 3" key="1">
    <citation type="submission" date="2019-03" db="EMBL/GenBank/DDBJ databases">
        <title>Genomic Encyclopedia of Type Strains, Phase IV (KMG-IV): sequencing the most valuable type-strain genomes for metagenomic binning, comparative biology and taxonomic classification.</title>
        <authorList>
            <person name="Goeker M."/>
        </authorList>
    </citation>
    <scope>NUCLEOTIDE SEQUENCE [LARGE SCALE GENOMIC DNA]</scope>
    <source>
        <strain evidence="2 3">DSM 12121</strain>
    </source>
</reference>
<comment type="caution">
    <text evidence="2">The sequence shown here is derived from an EMBL/GenBank/DDBJ whole genome shotgun (WGS) entry which is preliminary data.</text>
</comment>
<dbReference type="SUPFAM" id="SSF82866">
    <property type="entry name" value="Multidrug efflux transporter AcrB transmembrane domain"/>
    <property type="match status" value="1"/>
</dbReference>
<feature type="transmembrane region" description="Helical" evidence="1">
    <location>
        <begin position="156"/>
        <end position="176"/>
    </location>
</feature>
<dbReference type="RefSeq" id="WP_211168455.1">
    <property type="nucleotide sequence ID" value="NZ_SNVV01000001.1"/>
</dbReference>
<name>A0A4R6EHF7_9RHOO</name>
<evidence type="ECO:0000256" key="1">
    <source>
        <dbReference type="SAM" id="Phobius"/>
    </source>
</evidence>
<feature type="transmembrane region" description="Helical" evidence="1">
    <location>
        <begin position="182"/>
        <end position="198"/>
    </location>
</feature>
<gene>
    <name evidence="2" type="ORF">C7389_101236</name>
</gene>
<keyword evidence="1" id="KW-0812">Transmembrane</keyword>
<sequence>MGRKLRIRSKAVLRLQHRLEQNGWPRLQMALIVLLTGLAGLLCSFLMLLAGIDSMAVRYPLALGLAYGFFLFMLWLWLRNRGDDPGFGDLVSGDFNWNPGSGGRLAAPRSGGGGDFAGGGASASFEAPAAVPLPAEADSGWSLGKGAASVADADELAIPLAVVVFCLGLMLASFYLIYLAPALFAELLFDGVLSYSLYRRLRRTGDDADHWLVTACRRTALPFLLTAVFLVLTGLAMEAWAPGARSIGEVLAYQG</sequence>
<feature type="transmembrane region" description="Helical" evidence="1">
    <location>
        <begin position="58"/>
        <end position="78"/>
    </location>
</feature>
<feature type="transmembrane region" description="Helical" evidence="1">
    <location>
        <begin position="27"/>
        <end position="52"/>
    </location>
</feature>
<evidence type="ECO:0000313" key="2">
    <source>
        <dbReference type="EMBL" id="TDN56857.1"/>
    </source>
</evidence>
<proteinExistence type="predicted"/>
<keyword evidence="3" id="KW-1185">Reference proteome</keyword>
<protein>
    <recommendedName>
        <fullName evidence="4">Transmembrane protein</fullName>
    </recommendedName>
</protein>